<protein>
    <submittedName>
        <fullName evidence="2">Uncharacterized protein</fullName>
    </submittedName>
</protein>
<keyword evidence="1" id="KW-0472">Membrane</keyword>
<evidence type="ECO:0000313" key="2">
    <source>
        <dbReference type="EMBL" id="SDK82859.1"/>
    </source>
</evidence>
<name>A0A1G9F317_9BACL</name>
<accession>A0A1G9F317</accession>
<reference evidence="3" key="1">
    <citation type="submission" date="2016-10" db="EMBL/GenBank/DDBJ databases">
        <authorList>
            <person name="Varghese N."/>
            <person name="Submissions S."/>
        </authorList>
    </citation>
    <scope>NUCLEOTIDE SEQUENCE [LARGE SCALE GENOMIC DNA]</scope>
    <source>
        <strain evidence="3">CGMCC 1.8895</strain>
    </source>
</reference>
<dbReference type="RefSeq" id="WP_092986156.1">
    <property type="nucleotide sequence ID" value="NZ_FNFY01000010.1"/>
</dbReference>
<feature type="transmembrane region" description="Helical" evidence="1">
    <location>
        <begin position="56"/>
        <end position="75"/>
    </location>
</feature>
<feature type="transmembrane region" description="Helical" evidence="1">
    <location>
        <begin position="12"/>
        <end position="36"/>
    </location>
</feature>
<dbReference type="OrthoDB" id="2417839at2"/>
<proteinExistence type="predicted"/>
<dbReference type="EMBL" id="FNFY01000010">
    <property type="protein sequence ID" value="SDK82859.1"/>
    <property type="molecule type" value="Genomic_DNA"/>
</dbReference>
<evidence type="ECO:0000256" key="1">
    <source>
        <dbReference type="SAM" id="Phobius"/>
    </source>
</evidence>
<organism evidence="2 3">
    <name type="scientific">Lacicoccus qingdaonensis</name>
    <dbReference type="NCBI Taxonomy" id="576118"/>
    <lineage>
        <taxon>Bacteria</taxon>
        <taxon>Bacillati</taxon>
        <taxon>Bacillota</taxon>
        <taxon>Bacilli</taxon>
        <taxon>Bacillales</taxon>
        <taxon>Salinicoccaceae</taxon>
        <taxon>Lacicoccus</taxon>
    </lineage>
</organism>
<dbReference type="Proteomes" id="UP000199008">
    <property type="component" value="Unassembled WGS sequence"/>
</dbReference>
<keyword evidence="1" id="KW-1133">Transmembrane helix</keyword>
<feature type="transmembrane region" description="Helical" evidence="1">
    <location>
        <begin position="82"/>
        <end position="105"/>
    </location>
</feature>
<gene>
    <name evidence="2" type="ORF">SAMN05216216_110100</name>
</gene>
<keyword evidence="3" id="KW-1185">Reference proteome</keyword>
<sequence>MNREDKRLTNTELEAMFAFWLIGAFMAIRGITLVLMTQESINNSDLYSTMDSILPFPIWGVIFVIAALIIAGSSVSQTVKKYYGLLVGNFLGILVGIPFSLMSVAESHMPITQYTITLVAFFNLVLFVHAGVCIWRERKRIQSLHKSN</sequence>
<dbReference type="STRING" id="576118.SAMN05216216_110100"/>
<keyword evidence="1" id="KW-0812">Transmembrane</keyword>
<feature type="transmembrane region" description="Helical" evidence="1">
    <location>
        <begin position="111"/>
        <end position="135"/>
    </location>
</feature>
<dbReference type="AlphaFoldDB" id="A0A1G9F317"/>
<evidence type="ECO:0000313" key="3">
    <source>
        <dbReference type="Proteomes" id="UP000199008"/>
    </source>
</evidence>